<organism evidence="3 4">
    <name type="scientific">Streptacidiphilus cavernicola</name>
    <dbReference type="NCBI Taxonomy" id="3342716"/>
    <lineage>
        <taxon>Bacteria</taxon>
        <taxon>Bacillati</taxon>
        <taxon>Actinomycetota</taxon>
        <taxon>Actinomycetes</taxon>
        <taxon>Kitasatosporales</taxon>
        <taxon>Streptomycetaceae</taxon>
        <taxon>Streptacidiphilus</taxon>
    </lineage>
</organism>
<sequence length="264" mass="27173">MTTPSQQPSQPPQQPPYDGGAAEPDLPAAEDRVRHALREAVRGVEPSPWQPAEVRERAAGHRRARRLAATLPVVAAVAACAVVMAAANQDRGPDSPTRPPAPTGPTAPDGRLTADHPPATPVMSAPAVRVVAPGQPFAVGDGEQMRLEPTRVCLLQRGAAWQCDNVAGDNRSAGSVSSENRADQHGTVYAPLYTGPVPAARMTLTVQGRDYPVQLVVLAGPPGYAAGYVVGPPPPSPGVFPGLTIRVYDAGGAVLATLVSPAGG</sequence>
<keyword evidence="2" id="KW-0812">Transmembrane</keyword>
<name>A0ABV6VZC4_9ACTN</name>
<evidence type="ECO:0000313" key="4">
    <source>
        <dbReference type="Proteomes" id="UP001592531"/>
    </source>
</evidence>
<keyword evidence="2" id="KW-1133">Transmembrane helix</keyword>
<evidence type="ECO:0000313" key="3">
    <source>
        <dbReference type="EMBL" id="MFC1419058.1"/>
    </source>
</evidence>
<gene>
    <name evidence="3" type="ORF">ACEZDE_20830</name>
</gene>
<dbReference type="EMBL" id="JBHFAB010000015">
    <property type="protein sequence ID" value="MFC1419058.1"/>
    <property type="molecule type" value="Genomic_DNA"/>
</dbReference>
<keyword evidence="2" id="KW-0472">Membrane</keyword>
<evidence type="ECO:0000256" key="2">
    <source>
        <dbReference type="SAM" id="Phobius"/>
    </source>
</evidence>
<evidence type="ECO:0000256" key="1">
    <source>
        <dbReference type="SAM" id="MobiDB-lite"/>
    </source>
</evidence>
<keyword evidence="4" id="KW-1185">Reference proteome</keyword>
<feature type="transmembrane region" description="Helical" evidence="2">
    <location>
        <begin position="67"/>
        <end position="87"/>
    </location>
</feature>
<proteinExistence type="predicted"/>
<feature type="compositionally biased region" description="Pro residues" evidence="1">
    <location>
        <begin position="96"/>
        <end position="105"/>
    </location>
</feature>
<protein>
    <submittedName>
        <fullName evidence="3">Uncharacterized protein</fullName>
    </submittedName>
</protein>
<reference evidence="3 4" key="1">
    <citation type="submission" date="2024-09" db="EMBL/GenBank/DDBJ databases">
        <authorList>
            <person name="Lee S.D."/>
        </authorList>
    </citation>
    <scope>NUCLEOTIDE SEQUENCE [LARGE SCALE GENOMIC DNA]</scope>
    <source>
        <strain evidence="3 4">N8-3</strain>
    </source>
</reference>
<feature type="region of interest" description="Disordered" evidence="1">
    <location>
        <begin position="1"/>
        <end position="30"/>
    </location>
</feature>
<comment type="caution">
    <text evidence="3">The sequence shown here is derived from an EMBL/GenBank/DDBJ whole genome shotgun (WGS) entry which is preliminary data.</text>
</comment>
<accession>A0ABV6VZC4</accession>
<feature type="region of interest" description="Disordered" evidence="1">
    <location>
        <begin position="87"/>
        <end position="120"/>
    </location>
</feature>
<dbReference type="Proteomes" id="UP001592531">
    <property type="component" value="Unassembled WGS sequence"/>
</dbReference>
<dbReference type="RefSeq" id="WP_380537980.1">
    <property type="nucleotide sequence ID" value="NZ_JBHFAB010000015.1"/>
</dbReference>